<feature type="domain" description="Thioredoxin" evidence="6">
    <location>
        <begin position="1"/>
        <end position="107"/>
    </location>
</feature>
<evidence type="ECO:0000313" key="7">
    <source>
        <dbReference type="EMBL" id="CAE6441767.1"/>
    </source>
</evidence>
<evidence type="ECO:0000256" key="2">
    <source>
        <dbReference type="ARBA" id="ARBA00023157"/>
    </source>
</evidence>
<dbReference type="Pfam" id="PF00085">
    <property type="entry name" value="Thioredoxin"/>
    <property type="match status" value="1"/>
</dbReference>
<organism evidence="7 8">
    <name type="scientific">Rhizoctonia solani</name>
    <dbReference type="NCBI Taxonomy" id="456999"/>
    <lineage>
        <taxon>Eukaryota</taxon>
        <taxon>Fungi</taxon>
        <taxon>Dikarya</taxon>
        <taxon>Basidiomycota</taxon>
        <taxon>Agaricomycotina</taxon>
        <taxon>Agaricomycetes</taxon>
        <taxon>Cantharellales</taxon>
        <taxon>Ceratobasidiaceae</taxon>
        <taxon>Rhizoctonia</taxon>
    </lineage>
</organism>
<dbReference type="Proteomes" id="UP000663846">
    <property type="component" value="Unassembled WGS sequence"/>
</dbReference>
<dbReference type="InterPro" id="IPR013766">
    <property type="entry name" value="Thioredoxin_domain"/>
</dbReference>
<accession>A0A8H3AVV8</accession>
<feature type="active site" description="Nucleophile" evidence="4">
    <location>
        <position position="36"/>
    </location>
</feature>
<feature type="active site" description="Nucleophile" evidence="4">
    <location>
        <position position="33"/>
    </location>
</feature>
<feature type="disulfide bond" description="Redox-active" evidence="5">
    <location>
        <begin position="33"/>
        <end position="36"/>
    </location>
</feature>
<dbReference type="InterPro" id="IPR017937">
    <property type="entry name" value="Thioredoxin_CS"/>
</dbReference>
<gene>
    <name evidence="7" type="ORF">RDB_LOCUS131075</name>
</gene>
<feature type="site" description="Contributes to redox potential value" evidence="4">
    <location>
        <position position="34"/>
    </location>
</feature>
<dbReference type="AlphaFoldDB" id="A0A8H3AVV8"/>
<name>A0A8H3AVV8_9AGAM</name>
<evidence type="ECO:0000259" key="6">
    <source>
        <dbReference type="PROSITE" id="PS51352"/>
    </source>
</evidence>
<dbReference type="InterPro" id="IPR005746">
    <property type="entry name" value="Thioredoxin"/>
</dbReference>
<dbReference type="FunFam" id="3.40.30.10:FF:000245">
    <property type="entry name" value="Thioredoxin"/>
    <property type="match status" value="1"/>
</dbReference>
<dbReference type="NCBIfam" id="TIGR01068">
    <property type="entry name" value="thioredoxin"/>
    <property type="match status" value="1"/>
</dbReference>
<evidence type="ECO:0000313" key="8">
    <source>
        <dbReference type="Proteomes" id="UP000663846"/>
    </source>
</evidence>
<evidence type="ECO:0000256" key="1">
    <source>
        <dbReference type="ARBA" id="ARBA00020570"/>
    </source>
</evidence>
<dbReference type="InterPro" id="IPR036249">
    <property type="entry name" value="Thioredoxin-like_sf"/>
</dbReference>
<dbReference type="PROSITE" id="PS00194">
    <property type="entry name" value="THIOREDOXIN_1"/>
    <property type="match status" value="1"/>
</dbReference>
<evidence type="ECO:0000256" key="5">
    <source>
        <dbReference type="PIRSR" id="PIRSR000077-4"/>
    </source>
</evidence>
<dbReference type="PROSITE" id="PS51352">
    <property type="entry name" value="THIOREDOXIN_2"/>
    <property type="match status" value="1"/>
</dbReference>
<feature type="site" description="Contributes to redox potential value" evidence="4">
    <location>
        <position position="35"/>
    </location>
</feature>
<keyword evidence="2 5" id="KW-1015">Disulfide bond</keyword>
<dbReference type="GO" id="GO:0015035">
    <property type="term" value="F:protein-disulfide reductase activity"/>
    <property type="evidence" value="ECO:0007669"/>
    <property type="project" value="InterPro"/>
</dbReference>
<reference evidence="7" key="1">
    <citation type="submission" date="2021-01" db="EMBL/GenBank/DDBJ databases">
        <authorList>
            <person name="Kaushik A."/>
        </authorList>
    </citation>
    <scope>NUCLEOTIDE SEQUENCE</scope>
    <source>
        <strain evidence="7">AG1-1C</strain>
    </source>
</reference>
<dbReference type="Gene3D" id="3.40.30.10">
    <property type="entry name" value="Glutaredoxin"/>
    <property type="match status" value="1"/>
</dbReference>
<dbReference type="SUPFAM" id="SSF52833">
    <property type="entry name" value="Thioredoxin-like"/>
    <property type="match status" value="1"/>
</dbReference>
<evidence type="ECO:0000256" key="4">
    <source>
        <dbReference type="PIRSR" id="PIRSR000077-1"/>
    </source>
</evidence>
<dbReference type="PIRSF" id="PIRSF000077">
    <property type="entry name" value="Thioredoxin"/>
    <property type="match status" value="1"/>
</dbReference>
<dbReference type="EMBL" id="CAJMWS010000403">
    <property type="protein sequence ID" value="CAE6441767.1"/>
    <property type="molecule type" value="Genomic_DNA"/>
</dbReference>
<evidence type="ECO:0000256" key="3">
    <source>
        <dbReference type="PIRNR" id="PIRNR000077"/>
    </source>
</evidence>
<comment type="similarity">
    <text evidence="3">Belongs to the thioredoxin family.</text>
</comment>
<dbReference type="PRINTS" id="PR00421">
    <property type="entry name" value="THIOREDOXIN"/>
</dbReference>
<keyword evidence="5" id="KW-0676">Redox-active center</keyword>
<feature type="site" description="Deprotonates C-terminal active site Cys" evidence="4">
    <location>
        <position position="27"/>
    </location>
</feature>
<dbReference type="CDD" id="cd02947">
    <property type="entry name" value="TRX_family"/>
    <property type="match status" value="1"/>
</dbReference>
<dbReference type="PANTHER" id="PTHR46115">
    <property type="entry name" value="THIOREDOXIN-LIKE PROTEIN 1"/>
    <property type="match status" value="1"/>
</dbReference>
<sequence>MSDKVIHIKSQEEHDALIKSNKFVVLDFHAVWCGPCHMIAPVYEQLAGKHENVKFAKVDVDNVSDIAQNYGITAMPTFIFLRDGEQVKLIKGANQVALEQAVSELQNE</sequence>
<protein>
    <recommendedName>
        <fullName evidence="1 3">Thioredoxin</fullName>
    </recommendedName>
</protein>
<comment type="caution">
    <text evidence="7">The sequence shown here is derived from an EMBL/GenBank/DDBJ whole genome shotgun (WGS) entry which is preliminary data.</text>
</comment>
<proteinExistence type="inferred from homology"/>